<dbReference type="FunFam" id="3.40.50.1860:FF:000001">
    <property type="entry name" value="Glutamate racemase"/>
    <property type="match status" value="1"/>
</dbReference>
<dbReference type="EMBL" id="SWCJ01000006">
    <property type="protein sequence ID" value="TKB54929.1"/>
    <property type="molecule type" value="Genomic_DNA"/>
</dbReference>
<dbReference type="PANTHER" id="PTHR21198">
    <property type="entry name" value="GLUTAMATE RACEMASE"/>
    <property type="match status" value="1"/>
</dbReference>
<dbReference type="OrthoDB" id="9801055at2"/>
<keyword evidence="6 7" id="KW-0961">Cell wall biogenesis/degradation</keyword>
<dbReference type="GO" id="GO:0071555">
    <property type="term" value="P:cell wall organization"/>
    <property type="evidence" value="ECO:0007669"/>
    <property type="project" value="UniProtKB-KW"/>
</dbReference>
<feature type="binding site" evidence="7">
    <location>
        <begin position="183"/>
        <end position="184"/>
    </location>
    <ligand>
        <name>substrate</name>
    </ligand>
</feature>
<evidence type="ECO:0000256" key="6">
    <source>
        <dbReference type="ARBA" id="ARBA00023316"/>
    </source>
</evidence>
<dbReference type="PROSITE" id="PS00923">
    <property type="entry name" value="ASP_GLU_RACEMASE_1"/>
    <property type="match status" value="1"/>
</dbReference>
<comment type="function">
    <text evidence="7">Provides the (R)-glutamate required for cell wall biosynthesis.</text>
</comment>
<evidence type="ECO:0000313" key="9">
    <source>
        <dbReference type="Proteomes" id="UP000305675"/>
    </source>
</evidence>
<accession>A0A4U1BMP2</accession>
<dbReference type="PROSITE" id="PS00924">
    <property type="entry name" value="ASP_GLU_RACEMASE_2"/>
    <property type="match status" value="1"/>
</dbReference>
<dbReference type="GO" id="GO:0008881">
    <property type="term" value="F:glutamate racemase activity"/>
    <property type="evidence" value="ECO:0007669"/>
    <property type="project" value="UniProtKB-UniRule"/>
</dbReference>
<dbReference type="GO" id="GO:0008360">
    <property type="term" value="P:regulation of cell shape"/>
    <property type="evidence" value="ECO:0007669"/>
    <property type="project" value="UniProtKB-KW"/>
</dbReference>
<sequence length="259" mass="27350">MSSILVFDSGVGGLSVCQHIQQALPNWPIHYLADSARFPYGELESETLIQGCVSLITKAVARIQPSVVVVACNSASTLALPALRQVLDIPVVGVVPAIKPAALLSHRGVIGLLATPGTICRSYTQALIDEFAQQTRVVRVGSSELVKLAESKLSGQGIELSQVATILAPLVAAKVDVVVLGCTHFPLLADEIAQIMGAGVTLVDSGSAIARRVCTLIDGRVVTEKPPQHCFYYTGSEPSKELVQWLNGLGFLKIAVFAV</sequence>
<dbReference type="RefSeq" id="WP_136863315.1">
    <property type="nucleotide sequence ID" value="NZ_SWCJ01000006.1"/>
</dbReference>
<dbReference type="Gene3D" id="3.40.50.1860">
    <property type="match status" value="2"/>
</dbReference>
<keyword evidence="9" id="KW-1185">Reference proteome</keyword>
<dbReference type="InterPro" id="IPR015942">
    <property type="entry name" value="Asp/Glu/hydantoin_racemase"/>
</dbReference>
<comment type="catalytic activity">
    <reaction evidence="1 7">
        <text>L-glutamate = D-glutamate</text>
        <dbReference type="Rhea" id="RHEA:12813"/>
        <dbReference type="ChEBI" id="CHEBI:29985"/>
        <dbReference type="ChEBI" id="CHEBI:29986"/>
        <dbReference type="EC" id="5.1.1.3"/>
    </reaction>
</comment>
<protein>
    <recommendedName>
        <fullName evidence="2 7">Glutamate racemase</fullName>
        <ecNumber evidence="2 7">5.1.1.3</ecNumber>
    </recommendedName>
</protein>
<dbReference type="UniPathway" id="UPA00219"/>
<feature type="binding site" evidence="7">
    <location>
        <begin position="8"/>
        <end position="9"/>
    </location>
    <ligand>
        <name>substrate</name>
    </ligand>
</feature>
<feature type="active site" description="Proton donor/acceptor" evidence="7">
    <location>
        <position position="72"/>
    </location>
</feature>
<dbReference type="Pfam" id="PF01177">
    <property type="entry name" value="Asp_Glu_race"/>
    <property type="match status" value="1"/>
</dbReference>
<dbReference type="NCBIfam" id="TIGR00067">
    <property type="entry name" value="glut_race"/>
    <property type="match status" value="1"/>
</dbReference>
<name>A0A4U1BMP2_9GAMM</name>
<dbReference type="HAMAP" id="MF_00258">
    <property type="entry name" value="Glu_racemase"/>
    <property type="match status" value="1"/>
</dbReference>
<dbReference type="InterPro" id="IPR018187">
    <property type="entry name" value="Asp/Glu_racemase_AS_1"/>
</dbReference>
<feature type="binding site" evidence="7">
    <location>
        <begin position="40"/>
        <end position="41"/>
    </location>
    <ligand>
        <name>substrate</name>
    </ligand>
</feature>
<evidence type="ECO:0000256" key="5">
    <source>
        <dbReference type="ARBA" id="ARBA00023235"/>
    </source>
</evidence>
<dbReference type="PANTHER" id="PTHR21198:SF2">
    <property type="entry name" value="GLUTAMATE RACEMASE"/>
    <property type="match status" value="1"/>
</dbReference>
<dbReference type="InterPro" id="IPR004391">
    <property type="entry name" value="Glu_race"/>
</dbReference>
<keyword evidence="4 7" id="KW-0573">Peptidoglycan synthesis</keyword>
<dbReference type="InterPro" id="IPR001920">
    <property type="entry name" value="Asp/Glu_race"/>
</dbReference>
<dbReference type="EC" id="5.1.1.3" evidence="2 7"/>
<evidence type="ECO:0000256" key="7">
    <source>
        <dbReference type="HAMAP-Rule" id="MF_00258"/>
    </source>
</evidence>
<evidence type="ECO:0000256" key="1">
    <source>
        <dbReference type="ARBA" id="ARBA00001602"/>
    </source>
</evidence>
<evidence type="ECO:0000256" key="4">
    <source>
        <dbReference type="ARBA" id="ARBA00022984"/>
    </source>
</evidence>
<proteinExistence type="inferred from homology"/>
<keyword evidence="3 7" id="KW-0133">Cell shape</keyword>
<comment type="similarity">
    <text evidence="7">Belongs to the aspartate/glutamate racemases family.</text>
</comment>
<evidence type="ECO:0000313" key="8">
    <source>
        <dbReference type="EMBL" id="TKB54929.1"/>
    </source>
</evidence>
<dbReference type="Proteomes" id="UP000305675">
    <property type="component" value="Unassembled WGS sequence"/>
</dbReference>
<comment type="caution">
    <text evidence="8">The sequence shown here is derived from an EMBL/GenBank/DDBJ whole genome shotgun (WGS) entry which is preliminary data.</text>
</comment>
<dbReference type="AlphaFoldDB" id="A0A4U1BMP2"/>
<evidence type="ECO:0000256" key="3">
    <source>
        <dbReference type="ARBA" id="ARBA00022960"/>
    </source>
</evidence>
<dbReference type="SUPFAM" id="SSF53681">
    <property type="entry name" value="Aspartate/glutamate racemase"/>
    <property type="match status" value="2"/>
</dbReference>
<dbReference type="GO" id="GO:0009252">
    <property type="term" value="P:peptidoglycan biosynthetic process"/>
    <property type="evidence" value="ECO:0007669"/>
    <property type="project" value="UniProtKB-UniRule"/>
</dbReference>
<comment type="pathway">
    <text evidence="7">Cell wall biogenesis; peptidoglycan biosynthesis.</text>
</comment>
<reference evidence="8 9" key="1">
    <citation type="submission" date="2019-04" db="EMBL/GenBank/DDBJ databases">
        <authorList>
            <person name="Hwang J.C."/>
        </authorList>
    </citation>
    <scope>NUCLEOTIDE SEQUENCE [LARGE SCALE GENOMIC DNA]</scope>
    <source>
        <strain evidence="8 9">IMCC35002</strain>
    </source>
</reference>
<evidence type="ECO:0000256" key="2">
    <source>
        <dbReference type="ARBA" id="ARBA00013090"/>
    </source>
</evidence>
<dbReference type="InterPro" id="IPR033134">
    <property type="entry name" value="Asp/Glu_racemase_AS_2"/>
</dbReference>
<keyword evidence="5 7" id="KW-0413">Isomerase</keyword>
<organism evidence="8 9">
    <name type="scientific">Ferrimonas aestuarii</name>
    <dbReference type="NCBI Taxonomy" id="2569539"/>
    <lineage>
        <taxon>Bacteria</taxon>
        <taxon>Pseudomonadati</taxon>
        <taxon>Pseudomonadota</taxon>
        <taxon>Gammaproteobacteria</taxon>
        <taxon>Alteromonadales</taxon>
        <taxon>Ferrimonadaceae</taxon>
        <taxon>Ferrimonas</taxon>
    </lineage>
</organism>
<feature type="binding site" evidence="7">
    <location>
        <begin position="73"/>
        <end position="74"/>
    </location>
    <ligand>
        <name>substrate</name>
    </ligand>
</feature>
<gene>
    <name evidence="7" type="primary">murI</name>
    <name evidence="8" type="ORF">FCL42_10195</name>
</gene>
<feature type="active site" description="Proton donor/acceptor" evidence="7">
    <location>
        <position position="182"/>
    </location>
</feature>